<feature type="transmembrane region" description="Helical" evidence="19">
    <location>
        <begin position="238"/>
        <end position="257"/>
    </location>
</feature>
<dbReference type="Proteomes" id="UP000441586">
    <property type="component" value="Unassembled WGS sequence"/>
</dbReference>
<feature type="transmembrane region" description="Helical" evidence="19">
    <location>
        <begin position="130"/>
        <end position="152"/>
    </location>
</feature>
<comment type="similarity">
    <text evidence="5 18">Belongs to the CDS family.</text>
</comment>
<dbReference type="PANTHER" id="PTHR46382">
    <property type="entry name" value="PHOSPHATIDATE CYTIDYLYLTRANSFERASE"/>
    <property type="match status" value="1"/>
</dbReference>
<proteinExistence type="inferred from homology"/>
<evidence type="ECO:0000256" key="19">
    <source>
        <dbReference type="SAM" id="Phobius"/>
    </source>
</evidence>
<comment type="caution">
    <text evidence="20">The sequence shown here is derived from an EMBL/GenBank/DDBJ whole genome shotgun (WGS) entry which is preliminary data.</text>
</comment>
<dbReference type="RefSeq" id="WP_158980280.1">
    <property type="nucleotide sequence ID" value="NZ_WSFO01000009.1"/>
</dbReference>
<comment type="subcellular location">
    <subcellularLocation>
        <location evidence="2">Cell membrane</location>
        <topology evidence="2">Multi-pass membrane protein</topology>
    </subcellularLocation>
</comment>
<evidence type="ECO:0000256" key="4">
    <source>
        <dbReference type="ARBA" id="ARBA00005189"/>
    </source>
</evidence>
<dbReference type="AlphaFoldDB" id="A0A6A4RE33"/>
<evidence type="ECO:0000256" key="2">
    <source>
        <dbReference type="ARBA" id="ARBA00004651"/>
    </source>
</evidence>
<gene>
    <name evidence="20" type="ORF">GP644_15335</name>
</gene>
<keyword evidence="16" id="KW-0594">Phospholipid biosynthesis</keyword>
<name>A0A6A4RE33_9RHOB</name>
<evidence type="ECO:0000256" key="12">
    <source>
        <dbReference type="ARBA" id="ARBA00022695"/>
    </source>
</evidence>
<dbReference type="PROSITE" id="PS01315">
    <property type="entry name" value="CDS"/>
    <property type="match status" value="1"/>
</dbReference>
<evidence type="ECO:0000256" key="9">
    <source>
        <dbReference type="ARBA" id="ARBA00022516"/>
    </source>
</evidence>
<evidence type="ECO:0000256" key="6">
    <source>
        <dbReference type="ARBA" id="ARBA00012487"/>
    </source>
</evidence>
<comment type="catalytic activity">
    <reaction evidence="1 18">
        <text>a 1,2-diacyl-sn-glycero-3-phosphate + CTP + H(+) = a CDP-1,2-diacyl-sn-glycerol + diphosphate</text>
        <dbReference type="Rhea" id="RHEA:16229"/>
        <dbReference type="ChEBI" id="CHEBI:15378"/>
        <dbReference type="ChEBI" id="CHEBI:33019"/>
        <dbReference type="ChEBI" id="CHEBI:37563"/>
        <dbReference type="ChEBI" id="CHEBI:58332"/>
        <dbReference type="ChEBI" id="CHEBI:58608"/>
        <dbReference type="EC" id="2.7.7.41"/>
    </reaction>
</comment>
<feature type="transmembrane region" description="Helical" evidence="19">
    <location>
        <begin position="172"/>
        <end position="197"/>
    </location>
</feature>
<dbReference type="PANTHER" id="PTHR46382:SF1">
    <property type="entry name" value="PHOSPHATIDATE CYTIDYLYLTRANSFERASE"/>
    <property type="match status" value="1"/>
</dbReference>
<dbReference type="GO" id="GO:0005886">
    <property type="term" value="C:plasma membrane"/>
    <property type="evidence" value="ECO:0007669"/>
    <property type="project" value="UniProtKB-SubCell"/>
</dbReference>
<keyword evidence="12 18" id="KW-0548">Nucleotidyltransferase</keyword>
<evidence type="ECO:0000256" key="18">
    <source>
        <dbReference type="RuleBase" id="RU003938"/>
    </source>
</evidence>
<dbReference type="InterPro" id="IPR000374">
    <property type="entry name" value="PC_trans"/>
</dbReference>
<dbReference type="GO" id="GO:0016024">
    <property type="term" value="P:CDP-diacylglycerol biosynthetic process"/>
    <property type="evidence" value="ECO:0007669"/>
    <property type="project" value="UniProtKB-UniPathway"/>
</dbReference>
<evidence type="ECO:0000256" key="14">
    <source>
        <dbReference type="ARBA" id="ARBA00023098"/>
    </source>
</evidence>
<feature type="transmembrane region" description="Helical" evidence="19">
    <location>
        <begin position="103"/>
        <end position="123"/>
    </location>
</feature>
<evidence type="ECO:0000256" key="17">
    <source>
        <dbReference type="ARBA" id="ARBA00023264"/>
    </source>
</evidence>
<keyword evidence="9" id="KW-0444">Lipid biosynthesis</keyword>
<comment type="pathway">
    <text evidence="4">Lipid metabolism.</text>
</comment>
<sequence>MSTKGRWADLAPRLISAVVMLFLGGIAVVAGGLVFDVLIALCCGGLVWELVRMLGPDQRAVALQLGLLGAAATLAAALWPQMWMPLLVAPALVGLSQLSQRRLYYFGFSLWILIAGFGFVWLRNVFGMQWMLWLIGVVVVTDVAGYFAGKIFGGPKFWPRVSPKKTWSGTSAGWLAAALVGIWFGHAQGVGLGLVVLSVLVSMASQAGDVAESALKRKMGVKDSSALIPGHGGLFDRFDGMLGASVMVLIFLTFWGLPSGTL</sequence>
<keyword evidence="8" id="KW-1003">Cell membrane</keyword>
<feature type="transmembrane region" description="Helical" evidence="19">
    <location>
        <begin position="60"/>
        <end position="83"/>
    </location>
</feature>
<evidence type="ECO:0000256" key="13">
    <source>
        <dbReference type="ARBA" id="ARBA00022989"/>
    </source>
</evidence>
<evidence type="ECO:0000256" key="5">
    <source>
        <dbReference type="ARBA" id="ARBA00010185"/>
    </source>
</evidence>
<evidence type="ECO:0000256" key="16">
    <source>
        <dbReference type="ARBA" id="ARBA00023209"/>
    </source>
</evidence>
<organism evidence="20 21">
    <name type="scientific">Parasedimentitalea maritima</name>
    <dbReference type="NCBI Taxonomy" id="2578117"/>
    <lineage>
        <taxon>Bacteria</taxon>
        <taxon>Pseudomonadati</taxon>
        <taxon>Pseudomonadota</taxon>
        <taxon>Alphaproteobacteria</taxon>
        <taxon>Rhodobacterales</taxon>
        <taxon>Paracoccaceae</taxon>
        <taxon>Parasedimentitalea</taxon>
    </lineage>
</organism>
<evidence type="ECO:0000256" key="8">
    <source>
        <dbReference type="ARBA" id="ARBA00022475"/>
    </source>
</evidence>
<protein>
    <recommendedName>
        <fullName evidence="7 18">Phosphatidate cytidylyltransferase</fullName>
        <ecNumber evidence="6 18">2.7.7.41</ecNumber>
    </recommendedName>
</protein>
<feature type="transmembrane region" description="Helical" evidence="19">
    <location>
        <begin position="20"/>
        <end position="48"/>
    </location>
</feature>
<keyword evidence="11 18" id="KW-0812">Transmembrane</keyword>
<evidence type="ECO:0000256" key="11">
    <source>
        <dbReference type="ARBA" id="ARBA00022692"/>
    </source>
</evidence>
<evidence type="ECO:0000256" key="10">
    <source>
        <dbReference type="ARBA" id="ARBA00022679"/>
    </source>
</evidence>
<accession>A0A6A4RE33</accession>
<dbReference type="EC" id="2.7.7.41" evidence="6 18"/>
<dbReference type="UniPathway" id="UPA00557">
    <property type="reaction ID" value="UER00614"/>
</dbReference>
<evidence type="ECO:0000256" key="3">
    <source>
        <dbReference type="ARBA" id="ARBA00005119"/>
    </source>
</evidence>
<keyword evidence="10 18" id="KW-0808">Transferase</keyword>
<keyword evidence="17" id="KW-1208">Phospholipid metabolism</keyword>
<dbReference type="Pfam" id="PF01148">
    <property type="entry name" value="CTP_transf_1"/>
    <property type="match status" value="1"/>
</dbReference>
<dbReference type="EMBL" id="WSFO01000009">
    <property type="protein sequence ID" value="KAE9628551.1"/>
    <property type="molecule type" value="Genomic_DNA"/>
</dbReference>
<keyword evidence="14" id="KW-0443">Lipid metabolism</keyword>
<evidence type="ECO:0000256" key="1">
    <source>
        <dbReference type="ARBA" id="ARBA00001698"/>
    </source>
</evidence>
<comment type="pathway">
    <text evidence="3 18">Phospholipid metabolism; CDP-diacylglycerol biosynthesis; CDP-diacylglycerol from sn-glycerol 3-phosphate: step 3/3.</text>
</comment>
<keyword evidence="13 19" id="KW-1133">Transmembrane helix</keyword>
<evidence type="ECO:0000256" key="15">
    <source>
        <dbReference type="ARBA" id="ARBA00023136"/>
    </source>
</evidence>
<evidence type="ECO:0000256" key="7">
    <source>
        <dbReference type="ARBA" id="ARBA00019373"/>
    </source>
</evidence>
<evidence type="ECO:0000313" key="20">
    <source>
        <dbReference type="EMBL" id="KAE9628551.1"/>
    </source>
</evidence>
<reference evidence="20 21" key="1">
    <citation type="submission" date="2019-12" db="EMBL/GenBank/DDBJ databases">
        <authorList>
            <person name="Zhang Y.-J."/>
        </authorList>
    </citation>
    <scope>NUCLEOTIDE SEQUENCE [LARGE SCALE GENOMIC DNA]</scope>
    <source>
        <strain evidence="20 21">H18S-6</strain>
    </source>
</reference>
<dbReference type="GO" id="GO:0004605">
    <property type="term" value="F:phosphatidate cytidylyltransferase activity"/>
    <property type="evidence" value="ECO:0007669"/>
    <property type="project" value="UniProtKB-EC"/>
</dbReference>
<keyword evidence="15 19" id="KW-0472">Membrane</keyword>
<evidence type="ECO:0000313" key="21">
    <source>
        <dbReference type="Proteomes" id="UP000441586"/>
    </source>
</evidence>